<proteinExistence type="predicted"/>
<sequence>PRLRLNRHFYYLLKRRYPLEKRYLRAVTVRHNR</sequence>
<dbReference type="HOGENOM" id="CLU_3387176_0_0_1"/>
<reference evidence="1 2" key="1">
    <citation type="journal article" date="2012" name="BMC Genomics">
        <title>Tools to kill: Genome of one of the most destructive plant pathogenic fungi Macrophomina phaseolina.</title>
        <authorList>
            <person name="Islam M.S."/>
            <person name="Haque M.S."/>
            <person name="Islam M.M."/>
            <person name="Emdad E.M."/>
            <person name="Halim A."/>
            <person name="Hossen Q.M.M."/>
            <person name="Hossain M.Z."/>
            <person name="Ahmed B."/>
            <person name="Rahim S."/>
            <person name="Rahman M.S."/>
            <person name="Alam M.M."/>
            <person name="Hou S."/>
            <person name="Wan X."/>
            <person name="Saito J.A."/>
            <person name="Alam M."/>
        </authorList>
    </citation>
    <scope>NUCLEOTIDE SEQUENCE [LARGE SCALE GENOMIC DNA]</scope>
    <source>
        <strain evidence="1 2">MS6</strain>
    </source>
</reference>
<gene>
    <name evidence="1" type="ORF">MPH_07523</name>
</gene>
<protein>
    <submittedName>
        <fullName evidence="1">Uncharacterized protein</fullName>
    </submittedName>
</protein>
<evidence type="ECO:0000313" key="1">
    <source>
        <dbReference type="EMBL" id="EKG15283.1"/>
    </source>
</evidence>
<dbReference type="InParanoid" id="K2RKQ7"/>
<dbReference type="Proteomes" id="UP000007129">
    <property type="component" value="Unassembled WGS sequence"/>
</dbReference>
<comment type="caution">
    <text evidence="1">The sequence shown here is derived from an EMBL/GenBank/DDBJ whole genome shotgun (WGS) entry which is preliminary data.</text>
</comment>
<name>K2RKQ7_MACPH</name>
<organism evidence="1 2">
    <name type="scientific">Macrophomina phaseolina (strain MS6)</name>
    <name type="common">Charcoal rot fungus</name>
    <dbReference type="NCBI Taxonomy" id="1126212"/>
    <lineage>
        <taxon>Eukaryota</taxon>
        <taxon>Fungi</taxon>
        <taxon>Dikarya</taxon>
        <taxon>Ascomycota</taxon>
        <taxon>Pezizomycotina</taxon>
        <taxon>Dothideomycetes</taxon>
        <taxon>Dothideomycetes incertae sedis</taxon>
        <taxon>Botryosphaeriales</taxon>
        <taxon>Botryosphaeriaceae</taxon>
        <taxon>Macrophomina</taxon>
    </lineage>
</organism>
<dbReference type="EMBL" id="AHHD01000318">
    <property type="protein sequence ID" value="EKG15283.1"/>
    <property type="molecule type" value="Genomic_DNA"/>
</dbReference>
<accession>K2RKQ7</accession>
<dbReference type="AlphaFoldDB" id="K2RKQ7"/>
<dbReference type="VEuPathDB" id="FungiDB:MPH_07523"/>
<evidence type="ECO:0000313" key="2">
    <source>
        <dbReference type="Proteomes" id="UP000007129"/>
    </source>
</evidence>
<feature type="non-terminal residue" evidence="1">
    <location>
        <position position="1"/>
    </location>
</feature>